<protein>
    <submittedName>
        <fullName evidence="1">Uncharacterized protein</fullName>
    </submittedName>
</protein>
<reference evidence="1" key="1">
    <citation type="submission" date="2019-08" db="EMBL/GenBank/DDBJ databases">
        <authorList>
            <person name="Kucharzyk K."/>
            <person name="Murdoch R.W."/>
            <person name="Higgins S."/>
            <person name="Loffler F."/>
        </authorList>
    </citation>
    <scope>NUCLEOTIDE SEQUENCE</scope>
</reference>
<accession>A0A645JHY7</accession>
<evidence type="ECO:0000313" key="1">
    <source>
        <dbReference type="EMBL" id="MPN62319.1"/>
    </source>
</evidence>
<name>A0A645JHY7_9ZZZZ</name>
<gene>
    <name evidence="1" type="ORF">SDC9_210066</name>
</gene>
<dbReference type="EMBL" id="VSSQ01140157">
    <property type="protein sequence ID" value="MPN62319.1"/>
    <property type="molecule type" value="Genomic_DNA"/>
</dbReference>
<sequence>MTGCDFDFGCLTLSAAKRLVDHDLSIRQCETFAFLAGSQQEAAHGSCHTHCDRLNVRLDEVHCIVDGQTGRDAAAWRVDVDVDIFF</sequence>
<dbReference type="AlphaFoldDB" id="A0A645JHY7"/>
<proteinExistence type="predicted"/>
<organism evidence="1">
    <name type="scientific">bioreactor metagenome</name>
    <dbReference type="NCBI Taxonomy" id="1076179"/>
    <lineage>
        <taxon>unclassified sequences</taxon>
        <taxon>metagenomes</taxon>
        <taxon>ecological metagenomes</taxon>
    </lineage>
</organism>
<comment type="caution">
    <text evidence="1">The sequence shown here is derived from an EMBL/GenBank/DDBJ whole genome shotgun (WGS) entry which is preliminary data.</text>
</comment>